<gene>
    <name evidence="1" type="ORF">DL189_09105</name>
</gene>
<reference evidence="1 2" key="1">
    <citation type="submission" date="2018-05" db="EMBL/GenBank/DDBJ databases">
        <title>Evaluation of testing and processing parameters for the GenePOC Carba assay.</title>
        <authorList>
            <person name="Walsh T.R."/>
        </authorList>
    </citation>
    <scope>NUCLEOTIDE SEQUENCE [LARGE SCALE GENOMIC DNA]</scope>
    <source>
        <strain evidence="1 2">PECIMP</strain>
    </source>
</reference>
<accession>A0A9X7Q5Y3</accession>
<organism evidence="1 2">
    <name type="scientific">Enterobacter hormaechei</name>
    <dbReference type="NCBI Taxonomy" id="158836"/>
    <lineage>
        <taxon>Bacteria</taxon>
        <taxon>Pseudomonadati</taxon>
        <taxon>Pseudomonadota</taxon>
        <taxon>Gammaproteobacteria</taxon>
        <taxon>Enterobacterales</taxon>
        <taxon>Enterobacteriaceae</taxon>
        <taxon>Enterobacter</taxon>
        <taxon>Enterobacter cloacae complex</taxon>
    </lineage>
</organism>
<comment type="caution">
    <text evidence="1">The sequence shown here is derived from an EMBL/GenBank/DDBJ whole genome shotgun (WGS) entry which is preliminary data.</text>
</comment>
<evidence type="ECO:0000313" key="1">
    <source>
        <dbReference type="EMBL" id="PXB41119.1"/>
    </source>
</evidence>
<dbReference type="Proteomes" id="UP000246375">
    <property type="component" value="Unassembled WGS sequence"/>
</dbReference>
<proteinExistence type="predicted"/>
<name>A0A9X7Q5Y3_9ENTR</name>
<evidence type="ECO:0000313" key="2">
    <source>
        <dbReference type="Proteomes" id="UP000246375"/>
    </source>
</evidence>
<dbReference type="RefSeq" id="WP_044704986.1">
    <property type="nucleotide sequence ID" value="NZ_CAXOEY010000036.1"/>
</dbReference>
<dbReference type="EMBL" id="QHMI01000006">
    <property type="protein sequence ID" value="PXB41119.1"/>
    <property type="molecule type" value="Genomic_DNA"/>
</dbReference>
<dbReference type="AlphaFoldDB" id="A0A9X7Q5Y3"/>
<protein>
    <submittedName>
        <fullName evidence="1">Uncharacterized protein</fullName>
    </submittedName>
</protein>
<sequence>MSNDQILSNADITIKRLEEIFANAGFKTESFENRIVINHEGTVASVYLRSDVISIFTSFQVKPEVNIDDFKDKILELNSAHSLSNSSLNEAKNKLVISMTYLTSVGVYIPHFIFTINGYFAFQTINFKRIDCSEFIE</sequence>